<keyword evidence="4" id="KW-1185">Reference proteome</keyword>
<gene>
    <name evidence="3" type="ORF">BOX15_Mlig024692g2</name>
</gene>
<dbReference type="GO" id="GO:0051959">
    <property type="term" value="F:dynein light intermediate chain binding"/>
    <property type="evidence" value="ECO:0007669"/>
    <property type="project" value="InterPro"/>
</dbReference>
<comment type="caution">
    <text evidence="3">The sequence shown here is derived from an EMBL/GenBank/DDBJ whole genome shotgun (WGS) entry which is preliminary data.</text>
</comment>
<dbReference type="PANTHER" id="PTHR22878:SF73">
    <property type="entry name" value="DYNEIN AXONEMAL HEAVY CHAIN 1"/>
    <property type="match status" value="1"/>
</dbReference>
<dbReference type="PANTHER" id="PTHR22878">
    <property type="entry name" value="DYNEIN HEAVY CHAIN 6, AXONEMAL-LIKE-RELATED"/>
    <property type="match status" value="1"/>
</dbReference>
<evidence type="ECO:0000256" key="1">
    <source>
        <dbReference type="SAM" id="MobiDB-lite"/>
    </source>
</evidence>
<dbReference type="EMBL" id="NIVC01000068">
    <property type="protein sequence ID" value="PAA91914.1"/>
    <property type="molecule type" value="Genomic_DNA"/>
</dbReference>
<reference evidence="3 4" key="1">
    <citation type="submission" date="2017-06" db="EMBL/GenBank/DDBJ databases">
        <title>A platform for efficient transgenesis in Macrostomum lignano, a flatworm model organism for stem cell research.</title>
        <authorList>
            <person name="Berezikov E."/>
        </authorList>
    </citation>
    <scope>NUCLEOTIDE SEQUENCE [LARGE SCALE GENOMIC DNA]</scope>
    <source>
        <strain evidence="3">DV1</strain>
        <tissue evidence="3">Whole organism</tissue>
    </source>
</reference>
<dbReference type="Proteomes" id="UP000215902">
    <property type="component" value="Unassembled WGS sequence"/>
</dbReference>
<sequence length="176" mass="20859">MLLLFSRFFQLELGTRRKKKEEEKTLPQEVLDKIGDVLEPWFFFSLVWSVGATCDNDSRKKFDRFLRGRMSNDEGVKYKFPEEGLVYDYFFNDGNFLTPKKDDDEEDEEQAAQKKAKESMRWENWMDSLDEFVIPSDAKFSEIIVPTIDNVRSSAPHRDAASESKTRPVRWSNWHR</sequence>
<dbReference type="InterPro" id="IPR041466">
    <property type="entry name" value="Dynein_AAA5_ext"/>
</dbReference>
<proteinExistence type="predicted"/>
<feature type="region of interest" description="Disordered" evidence="1">
    <location>
        <begin position="98"/>
        <end position="117"/>
    </location>
</feature>
<dbReference type="AlphaFoldDB" id="A0A267H2L0"/>
<dbReference type="GO" id="GO:0030286">
    <property type="term" value="C:dynein complex"/>
    <property type="evidence" value="ECO:0007669"/>
    <property type="project" value="InterPro"/>
</dbReference>
<dbReference type="Gene3D" id="1.10.472.130">
    <property type="match status" value="1"/>
</dbReference>
<evidence type="ECO:0000313" key="3">
    <source>
        <dbReference type="EMBL" id="PAA91914.1"/>
    </source>
</evidence>
<name>A0A267H2L0_9PLAT</name>
<dbReference type="GO" id="GO:0045505">
    <property type="term" value="F:dynein intermediate chain binding"/>
    <property type="evidence" value="ECO:0007669"/>
    <property type="project" value="InterPro"/>
</dbReference>
<evidence type="ECO:0000313" key="4">
    <source>
        <dbReference type="Proteomes" id="UP000215902"/>
    </source>
</evidence>
<dbReference type="OrthoDB" id="447173at2759"/>
<dbReference type="STRING" id="282301.A0A267H2L0"/>
<feature type="region of interest" description="Disordered" evidence="1">
    <location>
        <begin position="151"/>
        <end position="176"/>
    </location>
</feature>
<evidence type="ECO:0000259" key="2">
    <source>
        <dbReference type="Pfam" id="PF17852"/>
    </source>
</evidence>
<protein>
    <recommendedName>
        <fullName evidence="2">Dynein heavy chain AAA 5 extension domain-containing protein</fullName>
    </recommendedName>
</protein>
<organism evidence="3 4">
    <name type="scientific">Macrostomum lignano</name>
    <dbReference type="NCBI Taxonomy" id="282301"/>
    <lineage>
        <taxon>Eukaryota</taxon>
        <taxon>Metazoa</taxon>
        <taxon>Spiralia</taxon>
        <taxon>Lophotrochozoa</taxon>
        <taxon>Platyhelminthes</taxon>
        <taxon>Rhabditophora</taxon>
        <taxon>Macrostomorpha</taxon>
        <taxon>Macrostomida</taxon>
        <taxon>Macrostomidae</taxon>
        <taxon>Macrostomum</taxon>
    </lineage>
</organism>
<feature type="domain" description="Dynein heavy chain AAA 5 extension" evidence="2">
    <location>
        <begin position="20"/>
        <end position="93"/>
    </location>
</feature>
<dbReference type="GO" id="GO:0007018">
    <property type="term" value="P:microtubule-based movement"/>
    <property type="evidence" value="ECO:0007669"/>
    <property type="project" value="InterPro"/>
</dbReference>
<dbReference type="Pfam" id="PF17852">
    <property type="entry name" value="Dynein_AAA_lid"/>
    <property type="match status" value="1"/>
</dbReference>
<feature type="compositionally biased region" description="Basic and acidic residues" evidence="1">
    <location>
        <begin position="156"/>
        <end position="166"/>
    </location>
</feature>
<accession>A0A267H2L0</accession>
<dbReference type="InterPro" id="IPR026983">
    <property type="entry name" value="DHC"/>
</dbReference>